<name>A0AC60W0Q4_9ARCH</name>
<proteinExistence type="predicted"/>
<protein>
    <submittedName>
        <fullName evidence="1">Uncharacterized protein</fullName>
    </submittedName>
</protein>
<comment type="caution">
    <text evidence="1">The sequence shown here is derived from an EMBL/GenBank/DDBJ whole genome shotgun (WGS) entry which is preliminary data.</text>
</comment>
<accession>A0AC60W0Q4</accession>
<evidence type="ECO:0000313" key="1">
    <source>
        <dbReference type="EMBL" id="MBA4453242.1"/>
    </source>
</evidence>
<sequence>MKGYQFRGTVSFITDEPTKNQIKNSIISETLARSSSQKIKSLSNQEAEVIQFEVKVCYSLNPEEYSDMSIGSDVDSTQMF</sequence>
<dbReference type="EMBL" id="JACEMZ010000095">
    <property type="protein sequence ID" value="MBA4453242.1"/>
    <property type="molecule type" value="Genomic_DNA"/>
</dbReference>
<dbReference type="Proteomes" id="UP000559653">
    <property type="component" value="Unassembled WGS sequence"/>
</dbReference>
<evidence type="ECO:0000313" key="2">
    <source>
        <dbReference type="Proteomes" id="UP000559653"/>
    </source>
</evidence>
<gene>
    <name evidence="1" type="ORF">H2B03_08805</name>
</gene>
<organism evidence="1 2">
    <name type="scientific">Candidatus Nitrosomaritimum aestuariumsis</name>
    <dbReference type="NCBI Taxonomy" id="3342354"/>
    <lineage>
        <taxon>Archaea</taxon>
        <taxon>Nitrososphaerota</taxon>
        <taxon>Nitrososphaeria</taxon>
        <taxon>Nitrosopumilales</taxon>
        <taxon>Nitrosopumilaceae</taxon>
        <taxon>Candidatus Nitrosomaritimum</taxon>
    </lineage>
</organism>
<reference evidence="1 2" key="1">
    <citation type="journal article" date="2020" name="Appl. Environ. Microbiol.">
        <title>Genomic Characteristics of a Novel Species of Ammonia-Oxidizing Archaea from the Jiulong River Estuary.</title>
        <authorList>
            <person name="Zou D."/>
            <person name="Wan R."/>
            <person name="Han L."/>
            <person name="Xu M.N."/>
            <person name="Liu Y."/>
            <person name="Liu H."/>
            <person name="Kao S.J."/>
            <person name="Li M."/>
        </authorList>
    </citation>
    <scope>NUCLEOTIDE SEQUENCE [LARGE SCALE GENOMIC DNA]</scope>
    <source>
        <strain evidence="1">W1bin1</strain>
    </source>
</reference>